<dbReference type="KEGG" id="erx:ATZ35_15040"/>
<dbReference type="Pfam" id="PF07693">
    <property type="entry name" value="KAP_NTPase"/>
    <property type="match status" value="1"/>
</dbReference>
<dbReference type="AlphaFoldDB" id="A0A0U2VVR1"/>
<evidence type="ECO:0000259" key="1">
    <source>
        <dbReference type="Pfam" id="PF07693"/>
    </source>
</evidence>
<organism evidence="2 3">
    <name type="scientific">Enterococcus rotai</name>
    <dbReference type="NCBI Taxonomy" id="118060"/>
    <lineage>
        <taxon>Bacteria</taxon>
        <taxon>Bacillati</taxon>
        <taxon>Bacillota</taxon>
        <taxon>Bacilli</taxon>
        <taxon>Lactobacillales</taxon>
        <taxon>Enterococcaceae</taxon>
        <taxon>Enterococcus</taxon>
    </lineage>
</organism>
<accession>A0A0U2VVR1</accession>
<sequence>MYKSFQEISIDWSKASKEYQHQAFKSVKEIENSDYLYSMPFQQTIKWLQAFRSDECVDTEKQDSKNQGTNNIFSIVGERGVGKSSFINTLRNSIERNMIFEQTHTNLYCFPTLDPSLFAGKIKLIESVLAMMKNKVDLACQNDGRYSLKDQSIYGKVRFDKKIKEIVKLLQDMRIEKSSYAENKTRVEVLDNLQNQMEFRKNITELIDHYLDVINMTSEKEYSHICLFIDDLDLVPNEIAYETLQDIFKFLQYQKKVVLFLAYREEQLINSVVSNLLVDNKNILVSQSEFSTIFDTGRTPFITAEEIKEQATNMLEKGLPRAQRTYLLINKQTKIKDILGPFIAEKPQINDVFGNKTITDFMKEEVRKQTRLVIEPMDQIEITDLVYPRQLRGLLQYLEIIHNFHPFQEAIDRDEKLEVSLPLMRKNIKSLKYFLISKFRDSLNKIYMNIIDSWLERDYSSRNSLVVTGLLDLVESSKVQHEDMLLSEYEMNLYHKSAYNVTLGNVFTVFERFKTKYYGNVQALNFLYALKILYSIENLLLLTKSLNKFCSSEAVKGIYDESMQELNLSNIVSAPNSNTVEHDKSIEPLRQIIQEIGLEQYFMLVKGKIMPDTFYYNDKLNGKYAETNFNLYYVQRLFFSDISASGDIRKFGEDQPVYQPSQKYYSFKFRNFFEKRVFVNGYNYLVDPFASLTDMSYVLEVFHHICYGKELKEYLFYNMFDLDFFVRKSYTRQNEKNPFNYALDKVNDIFVNTLNTSDEISLRANMSIPIVVKSSAVSSVFKPLIDIEKLKLAKEEETLIDESELLDEAKQNINRFVDMYNDEPNAYNINVNIVKDFLRSYWAVYRNWPSSMTHREKERATDTIRPSNRNQISGLEVSYLEKIVTELERQGDS</sequence>
<name>A0A0U2VVR1_9ENTE</name>
<evidence type="ECO:0000313" key="3">
    <source>
        <dbReference type="Proteomes" id="UP000067523"/>
    </source>
</evidence>
<evidence type="ECO:0000313" key="2">
    <source>
        <dbReference type="EMBL" id="ALS38415.1"/>
    </source>
</evidence>
<feature type="domain" description="KAP NTPase" evidence="1">
    <location>
        <begin position="68"/>
        <end position="276"/>
    </location>
</feature>
<dbReference type="InterPro" id="IPR011646">
    <property type="entry name" value="KAP_P-loop"/>
</dbReference>
<reference evidence="3" key="1">
    <citation type="submission" date="2015-12" db="EMBL/GenBank/DDBJ databases">
        <authorList>
            <person name="Lauer A."/>
            <person name="Humrighouse B."/>
            <person name="Loparev V."/>
            <person name="Shewmaker P.L."/>
            <person name="Whitney A.M."/>
            <person name="McLaughlin R.W."/>
        </authorList>
    </citation>
    <scope>NUCLEOTIDE SEQUENCE [LARGE SCALE GENOMIC DNA]</scope>
    <source>
        <strain evidence="3">LMG 26678</strain>
    </source>
</reference>
<dbReference type="EMBL" id="CP013655">
    <property type="protein sequence ID" value="ALS38415.1"/>
    <property type="molecule type" value="Genomic_DNA"/>
</dbReference>
<dbReference type="InterPro" id="IPR027417">
    <property type="entry name" value="P-loop_NTPase"/>
</dbReference>
<gene>
    <name evidence="2" type="ORF">ATZ35_15040</name>
</gene>
<dbReference type="RefSeq" id="WP_208927973.1">
    <property type="nucleotide sequence ID" value="NZ_CP013655.1"/>
</dbReference>
<proteinExistence type="predicted"/>
<keyword evidence="3" id="KW-1185">Reference proteome</keyword>
<protein>
    <recommendedName>
        <fullName evidence="1">KAP NTPase domain-containing protein</fullName>
    </recommendedName>
</protein>
<dbReference type="Proteomes" id="UP000067523">
    <property type="component" value="Chromosome"/>
</dbReference>
<dbReference type="SUPFAM" id="SSF52540">
    <property type="entry name" value="P-loop containing nucleoside triphosphate hydrolases"/>
    <property type="match status" value="1"/>
</dbReference>